<proteinExistence type="inferred from homology"/>
<evidence type="ECO:0000256" key="1">
    <source>
        <dbReference type="ARBA" id="ARBA00006668"/>
    </source>
</evidence>
<reference evidence="4 5" key="1">
    <citation type="journal article" date="2008" name="Nature">
        <title>The genome of the choanoflagellate Monosiga brevicollis and the origin of metazoans.</title>
        <authorList>
            <consortium name="JGI Sequencing"/>
            <person name="King N."/>
            <person name="Westbrook M.J."/>
            <person name="Young S.L."/>
            <person name="Kuo A."/>
            <person name="Abedin M."/>
            <person name="Chapman J."/>
            <person name="Fairclough S."/>
            <person name="Hellsten U."/>
            <person name="Isogai Y."/>
            <person name="Letunic I."/>
            <person name="Marr M."/>
            <person name="Pincus D."/>
            <person name="Putnam N."/>
            <person name="Rokas A."/>
            <person name="Wright K.J."/>
            <person name="Zuzow R."/>
            <person name="Dirks W."/>
            <person name="Good M."/>
            <person name="Goodstein D."/>
            <person name="Lemons D."/>
            <person name="Li W."/>
            <person name="Lyons J.B."/>
            <person name="Morris A."/>
            <person name="Nichols S."/>
            <person name="Richter D.J."/>
            <person name="Salamov A."/>
            <person name="Bork P."/>
            <person name="Lim W.A."/>
            <person name="Manning G."/>
            <person name="Miller W.T."/>
            <person name="McGinnis W."/>
            <person name="Shapiro H."/>
            <person name="Tjian R."/>
            <person name="Grigoriev I.V."/>
            <person name="Rokhsar D."/>
        </authorList>
    </citation>
    <scope>NUCLEOTIDE SEQUENCE [LARGE SCALE GENOMIC DNA]</scope>
    <source>
        <strain evidence="5">MX1 / ATCC 50154</strain>
    </source>
</reference>
<dbReference type="RefSeq" id="XP_001747940.1">
    <property type="nucleotide sequence ID" value="XM_001747888.1"/>
</dbReference>
<accession>A9V570</accession>
<dbReference type="OMA" id="HHPVYRI"/>
<keyword evidence="2" id="KW-0689">Ribosomal protein</keyword>
<dbReference type="HAMAP" id="MF_00385">
    <property type="entry name" value="Ribosomal_bS16"/>
    <property type="match status" value="1"/>
</dbReference>
<dbReference type="GO" id="GO:0005763">
    <property type="term" value="C:mitochondrial small ribosomal subunit"/>
    <property type="evidence" value="ECO:0000318"/>
    <property type="project" value="GO_Central"/>
</dbReference>
<dbReference type="InterPro" id="IPR000307">
    <property type="entry name" value="Ribosomal_bS16"/>
</dbReference>
<evidence type="ECO:0000256" key="3">
    <source>
        <dbReference type="ARBA" id="ARBA00023274"/>
    </source>
</evidence>
<dbReference type="GeneID" id="5893194"/>
<dbReference type="STRING" id="81824.A9V570"/>
<dbReference type="SUPFAM" id="SSF54565">
    <property type="entry name" value="Ribosomal protein S16"/>
    <property type="match status" value="1"/>
</dbReference>
<dbReference type="InterPro" id="IPR023803">
    <property type="entry name" value="Ribosomal_bS16_dom_sf"/>
</dbReference>
<keyword evidence="5" id="KW-1185">Reference proteome</keyword>
<comment type="similarity">
    <text evidence="1">Belongs to the bacterial ribosomal protein bS16 family.</text>
</comment>
<dbReference type="eggNOG" id="KOG3419">
    <property type="taxonomic scope" value="Eukaryota"/>
</dbReference>
<name>A9V570_MONBE</name>
<sequence length="103" mass="11609">MPVALRLQRFGARHRPFFRIVAADQRSPRDGKHLERLGTYDPIPRADGSKVCSFDFARIRSVPALALQYFARLGARRSALGARCFVPALLSSLFRLKTPRGIQ</sequence>
<keyword evidence="3" id="KW-0687">Ribonucleoprotein</keyword>
<organism evidence="4 5">
    <name type="scientific">Monosiga brevicollis</name>
    <name type="common">Choanoflagellate</name>
    <dbReference type="NCBI Taxonomy" id="81824"/>
    <lineage>
        <taxon>Eukaryota</taxon>
        <taxon>Choanoflagellata</taxon>
        <taxon>Craspedida</taxon>
        <taxon>Salpingoecidae</taxon>
        <taxon>Monosiga</taxon>
    </lineage>
</organism>
<dbReference type="GO" id="GO:0006412">
    <property type="term" value="P:translation"/>
    <property type="evidence" value="ECO:0007669"/>
    <property type="project" value="InterPro"/>
</dbReference>
<dbReference type="AlphaFoldDB" id="A9V570"/>
<dbReference type="PANTHER" id="PTHR12919:SF20">
    <property type="entry name" value="SMALL RIBOSOMAL SUBUNIT PROTEIN BS16M"/>
    <property type="match status" value="1"/>
</dbReference>
<dbReference type="Pfam" id="PF00886">
    <property type="entry name" value="Ribosomal_S16"/>
    <property type="match status" value="1"/>
</dbReference>
<dbReference type="EMBL" id="CH991560">
    <property type="protein sequence ID" value="EDQ87327.1"/>
    <property type="molecule type" value="Genomic_DNA"/>
</dbReference>
<dbReference type="PANTHER" id="PTHR12919">
    <property type="entry name" value="30S RIBOSOMAL PROTEIN S16"/>
    <property type="match status" value="1"/>
</dbReference>
<gene>
    <name evidence="4" type="ORF">MONBRDRAFT_10088</name>
</gene>
<protein>
    <recommendedName>
        <fullName evidence="6">30S ribosomal protein S16</fullName>
    </recommendedName>
</protein>
<dbReference type="Proteomes" id="UP000001357">
    <property type="component" value="Unassembled WGS sequence"/>
</dbReference>
<evidence type="ECO:0008006" key="6">
    <source>
        <dbReference type="Google" id="ProtNLM"/>
    </source>
</evidence>
<dbReference type="InParanoid" id="A9V570"/>
<dbReference type="Gene3D" id="3.30.1320.10">
    <property type="match status" value="1"/>
</dbReference>
<evidence type="ECO:0000313" key="4">
    <source>
        <dbReference type="EMBL" id="EDQ87327.1"/>
    </source>
</evidence>
<dbReference type="KEGG" id="mbr:MONBRDRAFT_10088"/>
<dbReference type="GO" id="GO:0003735">
    <property type="term" value="F:structural constituent of ribosome"/>
    <property type="evidence" value="ECO:0000318"/>
    <property type="project" value="GO_Central"/>
</dbReference>
<dbReference type="NCBIfam" id="TIGR00002">
    <property type="entry name" value="S16"/>
    <property type="match status" value="1"/>
</dbReference>
<evidence type="ECO:0000313" key="5">
    <source>
        <dbReference type="Proteomes" id="UP000001357"/>
    </source>
</evidence>
<evidence type="ECO:0000256" key="2">
    <source>
        <dbReference type="ARBA" id="ARBA00022980"/>
    </source>
</evidence>